<comment type="caution">
    <text evidence="2">The sequence shown here is derived from an EMBL/GenBank/DDBJ whole genome shotgun (WGS) entry which is preliminary data.</text>
</comment>
<evidence type="ECO:0008006" key="4">
    <source>
        <dbReference type="Google" id="ProtNLM"/>
    </source>
</evidence>
<accession>A0A6A4RMC0</accession>
<proteinExistence type="predicted"/>
<dbReference type="Proteomes" id="UP000438429">
    <property type="component" value="Unassembled WGS sequence"/>
</dbReference>
<name>A0A6A4RMC0_SCOMX</name>
<dbReference type="EMBL" id="VEVO01000023">
    <property type="protein sequence ID" value="KAF0023003.1"/>
    <property type="molecule type" value="Genomic_DNA"/>
</dbReference>
<feature type="chain" id="PRO_5025476718" description="Protein kinase domain-containing protein" evidence="1">
    <location>
        <begin position="21"/>
        <end position="157"/>
    </location>
</feature>
<evidence type="ECO:0000313" key="3">
    <source>
        <dbReference type="Proteomes" id="UP000438429"/>
    </source>
</evidence>
<dbReference type="AlphaFoldDB" id="A0A6A4RMC0"/>
<sequence length="157" mass="17494">MLLIPWLLPFSFGAAWLVRGDRSGFMHAAKAFFLNFSGDLNEVAFLKTVEEKFSFEIIFSSECESHTRERRGAAGAYITTPKPDAELQPTGSQVDISLLDVLSPGSRERIPKTHSSHIQRKKNFDIGMRINEYDMGSVPGSGAFSLICQVLRGKRIV</sequence>
<keyword evidence="1" id="KW-0732">Signal</keyword>
<protein>
    <recommendedName>
        <fullName evidence="4">Protein kinase domain-containing protein</fullName>
    </recommendedName>
</protein>
<gene>
    <name evidence="2" type="ORF">F2P81_024984</name>
</gene>
<evidence type="ECO:0000313" key="2">
    <source>
        <dbReference type="EMBL" id="KAF0023003.1"/>
    </source>
</evidence>
<reference evidence="2 3" key="1">
    <citation type="submission" date="2019-06" db="EMBL/GenBank/DDBJ databases">
        <title>Draft genomes of female and male turbot (Scophthalmus maximus).</title>
        <authorList>
            <person name="Xu H."/>
            <person name="Xu X.-W."/>
            <person name="Shao C."/>
            <person name="Chen S."/>
        </authorList>
    </citation>
    <scope>NUCLEOTIDE SEQUENCE [LARGE SCALE GENOMIC DNA]</scope>
    <source>
        <strain evidence="2">Ysfricsl-2016a</strain>
        <tissue evidence="2">Blood</tissue>
    </source>
</reference>
<feature type="signal peptide" evidence="1">
    <location>
        <begin position="1"/>
        <end position="20"/>
    </location>
</feature>
<evidence type="ECO:0000256" key="1">
    <source>
        <dbReference type="SAM" id="SignalP"/>
    </source>
</evidence>
<organism evidence="2 3">
    <name type="scientific">Scophthalmus maximus</name>
    <name type="common">Turbot</name>
    <name type="synonym">Psetta maxima</name>
    <dbReference type="NCBI Taxonomy" id="52904"/>
    <lineage>
        <taxon>Eukaryota</taxon>
        <taxon>Metazoa</taxon>
        <taxon>Chordata</taxon>
        <taxon>Craniata</taxon>
        <taxon>Vertebrata</taxon>
        <taxon>Euteleostomi</taxon>
        <taxon>Actinopterygii</taxon>
        <taxon>Neopterygii</taxon>
        <taxon>Teleostei</taxon>
        <taxon>Neoteleostei</taxon>
        <taxon>Acanthomorphata</taxon>
        <taxon>Carangaria</taxon>
        <taxon>Pleuronectiformes</taxon>
        <taxon>Pleuronectoidei</taxon>
        <taxon>Scophthalmidae</taxon>
        <taxon>Scophthalmus</taxon>
    </lineage>
</organism>